<keyword evidence="2" id="KW-1185">Reference proteome</keyword>
<organism evidence="1 2">
    <name type="scientific">Exiguobacterium aurantiacum</name>
    <dbReference type="NCBI Taxonomy" id="33987"/>
    <lineage>
        <taxon>Bacteria</taxon>
        <taxon>Bacillati</taxon>
        <taxon>Bacillota</taxon>
        <taxon>Bacilli</taxon>
        <taxon>Bacillales</taxon>
        <taxon>Bacillales Family XII. Incertae Sedis</taxon>
        <taxon>Exiguobacterium</taxon>
    </lineage>
</organism>
<dbReference type="InterPro" id="IPR027417">
    <property type="entry name" value="P-loop_NTPase"/>
</dbReference>
<reference evidence="1" key="1">
    <citation type="submission" date="2022-07" db="EMBL/GenBank/DDBJ databases">
        <title>Complete genome of CX2.</title>
        <authorList>
            <person name="Cao G."/>
        </authorList>
    </citation>
    <scope>NUCLEOTIDE SEQUENCE</scope>
    <source>
        <strain evidence="1">CX2</strain>
    </source>
</reference>
<sequence length="186" mass="21820">MIVWINGAFGSGKTTAAKQLQQRLPNAFLYDPEQVGFFIRDNLPKDMRLADFQHHPEWRAFNVEMLAKIARSYDGIIIIPMTLVDQLYYDEIIGALQRDGIRVDHYILHADKRTLVRRLNKRFEWFNSWGKAQIDRCLHAFRHDITHDKIETDYLTVEQVVEEIAERSGLTLLASQRSLFVRAFRS</sequence>
<evidence type="ECO:0000313" key="2">
    <source>
        <dbReference type="Proteomes" id="UP001060325"/>
    </source>
</evidence>
<proteinExistence type="predicted"/>
<dbReference type="RefSeq" id="WP_255178070.1">
    <property type="nucleotide sequence ID" value="NZ_CP101462.1"/>
</dbReference>
<evidence type="ECO:0000313" key="1">
    <source>
        <dbReference type="EMBL" id="UTT43710.1"/>
    </source>
</evidence>
<dbReference type="Proteomes" id="UP001060325">
    <property type="component" value="Chromosome"/>
</dbReference>
<name>A0ABY5FQQ2_9BACL</name>
<gene>
    <name evidence="1" type="ORF">NMQ00_04175</name>
</gene>
<protein>
    <submittedName>
        <fullName evidence="1">AAA family ATPase</fullName>
    </submittedName>
</protein>
<dbReference type="SUPFAM" id="SSF52540">
    <property type="entry name" value="P-loop containing nucleoside triphosphate hydrolases"/>
    <property type="match status" value="1"/>
</dbReference>
<dbReference type="EMBL" id="CP101462">
    <property type="protein sequence ID" value="UTT43710.1"/>
    <property type="molecule type" value="Genomic_DNA"/>
</dbReference>
<accession>A0ABY5FQQ2</accession>
<dbReference type="Gene3D" id="3.40.50.300">
    <property type="entry name" value="P-loop containing nucleotide triphosphate hydrolases"/>
    <property type="match status" value="1"/>
</dbReference>
<dbReference type="Pfam" id="PF13671">
    <property type="entry name" value="AAA_33"/>
    <property type="match status" value="1"/>
</dbReference>